<comment type="caution">
    <text evidence="6">The sequence shown here is derived from an EMBL/GenBank/DDBJ whole genome shotgun (WGS) entry which is preliminary data.</text>
</comment>
<feature type="domain" description="Response regulatory" evidence="5">
    <location>
        <begin position="9"/>
        <end position="124"/>
    </location>
</feature>
<evidence type="ECO:0000256" key="2">
    <source>
        <dbReference type="ARBA" id="ARBA00023015"/>
    </source>
</evidence>
<dbReference type="InterPro" id="IPR011006">
    <property type="entry name" value="CheY-like_superfamily"/>
</dbReference>
<dbReference type="FunFam" id="3.40.50.2300:FF:000018">
    <property type="entry name" value="DNA-binding transcriptional regulator NtrC"/>
    <property type="match status" value="1"/>
</dbReference>
<keyword evidence="2" id="KW-0805">Transcription regulation</keyword>
<dbReference type="Pfam" id="PF00072">
    <property type="entry name" value="Response_reg"/>
    <property type="match status" value="1"/>
</dbReference>
<dbReference type="EMBL" id="PKTG01000107">
    <property type="protein sequence ID" value="PLX16690.1"/>
    <property type="molecule type" value="Genomic_DNA"/>
</dbReference>
<organism evidence="6 7">
    <name type="scientific">Muiribacterium halophilum</name>
    <dbReference type="NCBI Taxonomy" id="2053465"/>
    <lineage>
        <taxon>Bacteria</taxon>
        <taxon>Candidatus Muiribacteriota</taxon>
        <taxon>Candidatus Muiribacteriia</taxon>
        <taxon>Candidatus Muiribacteriales</taxon>
        <taxon>Candidatus Muiribacteriaceae</taxon>
        <taxon>Candidatus Muiribacterium</taxon>
    </lineage>
</organism>
<gene>
    <name evidence="6" type="ORF">C0601_09440</name>
</gene>
<reference evidence="6 7" key="1">
    <citation type="submission" date="2017-11" db="EMBL/GenBank/DDBJ databases">
        <title>Genome-resolved metagenomics identifies genetic mobility, metabolic interactions, and unexpected diversity in perchlorate-reducing communities.</title>
        <authorList>
            <person name="Barnum T.P."/>
            <person name="Figueroa I.A."/>
            <person name="Carlstrom C.I."/>
            <person name="Lucas L.N."/>
            <person name="Engelbrektson A.L."/>
            <person name="Coates J.D."/>
        </authorList>
    </citation>
    <scope>NUCLEOTIDE SEQUENCE [LARGE SCALE GENOMIC DNA]</scope>
    <source>
        <strain evidence="6">BM706</strain>
    </source>
</reference>
<dbReference type="InterPro" id="IPR001789">
    <property type="entry name" value="Sig_transdc_resp-reg_receiver"/>
</dbReference>
<keyword evidence="3" id="KW-0804">Transcription</keyword>
<feature type="modified residue" description="4-aspartylphosphate" evidence="4">
    <location>
        <position position="59"/>
    </location>
</feature>
<evidence type="ECO:0000256" key="3">
    <source>
        <dbReference type="ARBA" id="ARBA00023163"/>
    </source>
</evidence>
<evidence type="ECO:0000313" key="6">
    <source>
        <dbReference type="EMBL" id="PLX16690.1"/>
    </source>
</evidence>
<dbReference type="InterPro" id="IPR052048">
    <property type="entry name" value="ST_Response_Regulator"/>
</dbReference>
<dbReference type="PANTHER" id="PTHR43228">
    <property type="entry name" value="TWO-COMPONENT RESPONSE REGULATOR"/>
    <property type="match status" value="1"/>
</dbReference>
<protein>
    <recommendedName>
        <fullName evidence="5">Response regulatory domain-containing protein</fullName>
    </recommendedName>
</protein>
<dbReference type="GO" id="GO:0000160">
    <property type="term" value="P:phosphorelay signal transduction system"/>
    <property type="evidence" value="ECO:0007669"/>
    <property type="project" value="InterPro"/>
</dbReference>
<dbReference type="Gene3D" id="3.40.50.2300">
    <property type="match status" value="1"/>
</dbReference>
<evidence type="ECO:0000259" key="5">
    <source>
        <dbReference type="PROSITE" id="PS50110"/>
    </source>
</evidence>
<dbReference type="Proteomes" id="UP000234857">
    <property type="component" value="Unassembled WGS sequence"/>
</dbReference>
<dbReference type="SUPFAM" id="SSF52172">
    <property type="entry name" value="CheY-like"/>
    <property type="match status" value="1"/>
</dbReference>
<accession>A0A2N5ZDE6</accession>
<proteinExistence type="predicted"/>
<evidence type="ECO:0000313" key="7">
    <source>
        <dbReference type="Proteomes" id="UP000234857"/>
    </source>
</evidence>
<dbReference type="SMART" id="SM00448">
    <property type="entry name" value="REC"/>
    <property type="match status" value="1"/>
</dbReference>
<dbReference type="CDD" id="cd17536">
    <property type="entry name" value="REC_YesN-like"/>
    <property type="match status" value="1"/>
</dbReference>
<evidence type="ECO:0000256" key="4">
    <source>
        <dbReference type="PROSITE-ProRule" id="PRU00169"/>
    </source>
</evidence>
<dbReference type="PROSITE" id="PS50110">
    <property type="entry name" value="RESPONSE_REGULATORY"/>
    <property type="match status" value="1"/>
</dbReference>
<sequence>MKELIMEIKIMVVDDEEEILNLLRKYLEKAGFNNVVTINDPEKALELMQKELYKIVLLDIRMPKMDGIELLQKIKDINPLCNIIMVTAYSDLNNVVECIARGAVDFVAKPFKMKELTNIVGQCRERIDRWKDVILKNG</sequence>
<name>A0A2N5ZDE6_MUIH1</name>
<evidence type="ECO:0000256" key="1">
    <source>
        <dbReference type="ARBA" id="ARBA00022553"/>
    </source>
</evidence>
<dbReference type="PANTHER" id="PTHR43228:SF1">
    <property type="entry name" value="TWO-COMPONENT RESPONSE REGULATOR ARR22"/>
    <property type="match status" value="1"/>
</dbReference>
<dbReference type="AlphaFoldDB" id="A0A2N5ZDE6"/>
<keyword evidence="1 4" id="KW-0597">Phosphoprotein</keyword>